<accession>A0A8J3EZD3</accession>
<feature type="signal peptide" evidence="1">
    <location>
        <begin position="1"/>
        <end position="23"/>
    </location>
</feature>
<keyword evidence="1" id="KW-0732">Signal</keyword>
<sequence>MNRIVRIVVLYLLVLALPVQGWAAATQTACAPAMHQPGMQMMHHDTTAAFEQTHDHHQMHATHDVADAATIKHAPADKTGTHGNATCSVCAACYIGMALLPAMPDLAKPVEHASAAVATPSSFFLGYIPDGIKRPPRHLLV</sequence>
<reference evidence="3" key="1">
    <citation type="journal article" date="2019" name="Int. J. Syst. Evol. Microbiol.">
        <title>The Global Catalogue of Microorganisms (GCM) 10K type strain sequencing project: providing services to taxonomists for standard genome sequencing and annotation.</title>
        <authorList>
            <consortium name="The Broad Institute Genomics Platform"/>
            <consortium name="The Broad Institute Genome Sequencing Center for Infectious Disease"/>
            <person name="Wu L."/>
            <person name="Ma J."/>
        </authorList>
    </citation>
    <scope>NUCLEOTIDE SEQUENCE [LARGE SCALE GENOMIC DNA]</scope>
    <source>
        <strain evidence="3">CCM 2767</strain>
    </source>
</reference>
<feature type="chain" id="PRO_5035175523" description="DUF2946 domain-containing protein" evidence="1">
    <location>
        <begin position="24"/>
        <end position="141"/>
    </location>
</feature>
<dbReference type="RefSeq" id="WP_188379804.1">
    <property type="nucleotide sequence ID" value="NZ_BMDI01000001.1"/>
</dbReference>
<dbReference type="AlphaFoldDB" id="A0A8J3EZD3"/>
<comment type="caution">
    <text evidence="2">The sequence shown here is derived from an EMBL/GenBank/DDBJ whole genome shotgun (WGS) entry which is preliminary data.</text>
</comment>
<organism evidence="2 3">
    <name type="scientific">Oxalicibacterium faecigallinarum</name>
    <dbReference type="NCBI Taxonomy" id="573741"/>
    <lineage>
        <taxon>Bacteria</taxon>
        <taxon>Pseudomonadati</taxon>
        <taxon>Pseudomonadota</taxon>
        <taxon>Betaproteobacteria</taxon>
        <taxon>Burkholderiales</taxon>
        <taxon>Oxalobacteraceae</taxon>
        <taxon>Oxalicibacterium</taxon>
    </lineage>
</organism>
<protein>
    <recommendedName>
        <fullName evidence="4">DUF2946 domain-containing protein</fullName>
    </recommendedName>
</protein>
<proteinExistence type="predicted"/>
<gene>
    <name evidence="2" type="ORF">GCM10008066_06100</name>
</gene>
<name>A0A8J3EZD3_9BURK</name>
<evidence type="ECO:0008006" key="4">
    <source>
        <dbReference type="Google" id="ProtNLM"/>
    </source>
</evidence>
<evidence type="ECO:0000256" key="1">
    <source>
        <dbReference type="SAM" id="SignalP"/>
    </source>
</evidence>
<evidence type="ECO:0000313" key="3">
    <source>
        <dbReference type="Proteomes" id="UP000642180"/>
    </source>
</evidence>
<evidence type="ECO:0000313" key="2">
    <source>
        <dbReference type="EMBL" id="GGI16865.1"/>
    </source>
</evidence>
<keyword evidence="3" id="KW-1185">Reference proteome</keyword>
<dbReference type="Proteomes" id="UP000642180">
    <property type="component" value="Unassembled WGS sequence"/>
</dbReference>
<dbReference type="EMBL" id="BMDI01000001">
    <property type="protein sequence ID" value="GGI16865.1"/>
    <property type="molecule type" value="Genomic_DNA"/>
</dbReference>